<feature type="transmembrane region" description="Helical" evidence="1">
    <location>
        <begin position="59"/>
        <end position="78"/>
    </location>
</feature>
<protein>
    <submittedName>
        <fullName evidence="2">Uncharacterized protein</fullName>
    </submittedName>
</protein>
<reference evidence="2 3" key="1">
    <citation type="journal article" date="2008" name="PLoS ONE">
        <title>Environmental adaptation: genomic analysis of the piezotolerant and psychrotolerant deep-sea iron reducing bacterium Shewanella piezotolerans WP3.</title>
        <authorList>
            <person name="Wang F."/>
            <person name="Wang J."/>
            <person name="Jian H."/>
            <person name="Zhang B."/>
            <person name="Li S."/>
            <person name="Wang F."/>
            <person name="Zeng X."/>
            <person name="Gao L."/>
            <person name="Bartlett D.H."/>
            <person name="Yu J."/>
            <person name="Hu S."/>
            <person name="Xiao X."/>
        </authorList>
    </citation>
    <scope>NUCLEOTIDE SEQUENCE [LARGE SCALE GENOMIC DNA]</scope>
    <source>
        <strain evidence="3">WP3 / JCM 13877</strain>
    </source>
</reference>
<dbReference type="KEGG" id="swp:swp_4248"/>
<name>B8CU46_SHEPW</name>
<dbReference type="EMBL" id="CP000472">
    <property type="protein sequence ID" value="ACJ30902.1"/>
    <property type="molecule type" value="Genomic_DNA"/>
</dbReference>
<feature type="transmembrane region" description="Helical" evidence="1">
    <location>
        <begin position="25"/>
        <end position="47"/>
    </location>
</feature>
<keyword evidence="1" id="KW-0472">Membrane</keyword>
<proteinExistence type="predicted"/>
<keyword evidence="1" id="KW-0812">Transmembrane</keyword>
<dbReference type="HOGENOM" id="CLU_2048151_0_0_6"/>
<organism evidence="2 3">
    <name type="scientific">Shewanella piezotolerans (strain WP3 / JCM 13877)</name>
    <dbReference type="NCBI Taxonomy" id="225849"/>
    <lineage>
        <taxon>Bacteria</taxon>
        <taxon>Pseudomonadati</taxon>
        <taxon>Pseudomonadota</taxon>
        <taxon>Gammaproteobacteria</taxon>
        <taxon>Alteromonadales</taxon>
        <taxon>Shewanellaceae</taxon>
        <taxon>Shewanella</taxon>
    </lineage>
</organism>
<keyword evidence="1" id="KW-1133">Transmembrane helix</keyword>
<sequence>MLILRSFIVGGYAYYRKKKLEHGNAVTMLILSVFGLPTLIVAGVVFHISKDLSAIFDKYVFELILVFLAIGLLAIYKMDKYLEAYQSEEMLKALSREISIHSVIVYSLIAVNFCVWYFLR</sequence>
<accession>B8CU46</accession>
<dbReference type="Proteomes" id="UP000000753">
    <property type="component" value="Chromosome"/>
</dbReference>
<evidence type="ECO:0000256" key="1">
    <source>
        <dbReference type="SAM" id="Phobius"/>
    </source>
</evidence>
<evidence type="ECO:0000313" key="2">
    <source>
        <dbReference type="EMBL" id="ACJ30902.1"/>
    </source>
</evidence>
<feature type="transmembrane region" description="Helical" evidence="1">
    <location>
        <begin position="98"/>
        <end position="119"/>
    </location>
</feature>
<dbReference type="AlphaFoldDB" id="B8CU46"/>
<dbReference type="OrthoDB" id="6265907at2"/>
<dbReference type="RefSeq" id="WP_020914239.1">
    <property type="nucleotide sequence ID" value="NC_011566.1"/>
</dbReference>
<evidence type="ECO:0000313" key="3">
    <source>
        <dbReference type="Proteomes" id="UP000000753"/>
    </source>
</evidence>
<keyword evidence="3" id="KW-1185">Reference proteome</keyword>
<gene>
    <name evidence="2" type="ordered locus">swp_4248</name>
</gene>